<feature type="domain" description="Histone deacetylase" evidence="2">
    <location>
        <begin position="18"/>
        <end position="301"/>
    </location>
</feature>
<organism evidence="3 4">
    <name type="scientific">Luteimonas viscosa</name>
    <dbReference type="NCBI Taxonomy" id="1132694"/>
    <lineage>
        <taxon>Bacteria</taxon>
        <taxon>Pseudomonadati</taxon>
        <taxon>Pseudomonadota</taxon>
        <taxon>Gammaproteobacteria</taxon>
        <taxon>Lysobacterales</taxon>
        <taxon>Lysobacteraceae</taxon>
        <taxon>Luteimonas</taxon>
    </lineage>
</organism>
<dbReference type="SUPFAM" id="SSF52768">
    <property type="entry name" value="Arginase/deacetylase"/>
    <property type="match status" value="1"/>
</dbReference>
<dbReference type="InterPro" id="IPR023696">
    <property type="entry name" value="Ureohydrolase_dom_sf"/>
</dbReference>
<accession>A0A5D4XKI5</accession>
<dbReference type="CDD" id="cd11599">
    <property type="entry name" value="HDAC_classII_2"/>
    <property type="match status" value="1"/>
</dbReference>
<dbReference type="EMBL" id="VTFT01000003">
    <property type="protein sequence ID" value="TYT23190.1"/>
    <property type="molecule type" value="Genomic_DNA"/>
</dbReference>
<dbReference type="OrthoDB" id="9808367at2"/>
<dbReference type="GO" id="GO:0004407">
    <property type="term" value="F:histone deacetylase activity"/>
    <property type="evidence" value="ECO:0007669"/>
    <property type="project" value="TreeGrafter"/>
</dbReference>
<protein>
    <submittedName>
        <fullName evidence="3">Histone deacetylase family protein</fullName>
    </submittedName>
</protein>
<dbReference type="Pfam" id="PF00850">
    <property type="entry name" value="Hist_deacetyl"/>
    <property type="match status" value="1"/>
</dbReference>
<sequence length="311" mass="32869">MLGYTHPACLEHDTGAGHPECPERLGALLEAVHEAFPDLEWIEAPRATRGQLLRVHEPELLASVLSAPLLGTTRLDPDTVVSPGSPEAALRAVGAGIAATEAVLHGETDVAFCAVRPPGHHATRDAAMGFCLFDNIAVAAAHALDRFGLARVAIVDFDVHHGNGTQAIFDREPRVLYLSSHQSELYPWTGAGNERGVGNIVNALLPAGADSALFRRAWREILLPALDGFAPQLLLISAGFDGDRRDPLAQLALGPDDFGWLTGELSRLAARHAQGRIVSMLEGGYDLHALREGAVAHVAALLAGPEAAPAP</sequence>
<evidence type="ECO:0000313" key="4">
    <source>
        <dbReference type="Proteomes" id="UP000324973"/>
    </source>
</evidence>
<dbReference type="AlphaFoldDB" id="A0A5D4XKI5"/>
<name>A0A5D4XKI5_9GAMM</name>
<evidence type="ECO:0000313" key="3">
    <source>
        <dbReference type="EMBL" id="TYT23190.1"/>
    </source>
</evidence>
<comment type="caution">
    <text evidence="3">The sequence shown here is derived from an EMBL/GenBank/DDBJ whole genome shotgun (WGS) entry which is preliminary data.</text>
</comment>
<dbReference type="Proteomes" id="UP000324973">
    <property type="component" value="Unassembled WGS sequence"/>
</dbReference>
<reference evidence="3 4" key="1">
    <citation type="submission" date="2019-08" db="EMBL/GenBank/DDBJ databases">
        <title>Luteimonas viscosus sp. nov., isolated from soil of a sunflower field.</title>
        <authorList>
            <person name="Jianli Z."/>
            <person name="Ying Z."/>
        </authorList>
    </citation>
    <scope>NUCLEOTIDE SEQUENCE [LARGE SCALE GENOMIC DNA]</scope>
    <source>
        <strain evidence="3 4">XBU10</strain>
    </source>
</reference>
<dbReference type="InterPro" id="IPR023801">
    <property type="entry name" value="His_deacetylse_dom"/>
</dbReference>
<evidence type="ECO:0000256" key="1">
    <source>
        <dbReference type="ARBA" id="ARBA00005947"/>
    </source>
</evidence>
<proteinExistence type="inferred from homology"/>
<gene>
    <name evidence="3" type="ORF">FZO89_17930</name>
</gene>
<dbReference type="GO" id="GO:0040029">
    <property type="term" value="P:epigenetic regulation of gene expression"/>
    <property type="evidence" value="ECO:0007669"/>
    <property type="project" value="TreeGrafter"/>
</dbReference>
<comment type="similarity">
    <text evidence="1">Belongs to the histone deacetylase family.</text>
</comment>
<evidence type="ECO:0000259" key="2">
    <source>
        <dbReference type="Pfam" id="PF00850"/>
    </source>
</evidence>
<dbReference type="InterPro" id="IPR000286">
    <property type="entry name" value="HDACs"/>
</dbReference>
<dbReference type="PANTHER" id="PTHR10625">
    <property type="entry name" value="HISTONE DEACETYLASE HDAC1-RELATED"/>
    <property type="match status" value="1"/>
</dbReference>
<dbReference type="InterPro" id="IPR037138">
    <property type="entry name" value="His_deacetylse_dom_sf"/>
</dbReference>
<keyword evidence="4" id="KW-1185">Reference proteome</keyword>
<dbReference type="Gene3D" id="3.40.800.20">
    <property type="entry name" value="Histone deacetylase domain"/>
    <property type="match status" value="1"/>
</dbReference>
<dbReference type="PRINTS" id="PR01270">
    <property type="entry name" value="HDASUPER"/>
</dbReference>
<dbReference type="RefSeq" id="WP_149104897.1">
    <property type="nucleotide sequence ID" value="NZ_VTFT01000003.1"/>
</dbReference>
<dbReference type="PANTHER" id="PTHR10625:SF10">
    <property type="entry name" value="HISTONE DEACETYLASE HDAC1"/>
    <property type="match status" value="1"/>
</dbReference>